<dbReference type="GO" id="GO:0005737">
    <property type="term" value="C:cytoplasm"/>
    <property type="evidence" value="ECO:0007669"/>
    <property type="project" value="UniProtKB-ARBA"/>
</dbReference>
<dbReference type="InterPro" id="IPR018264">
    <property type="entry name" value="Ribosomal_bL33_CS"/>
</dbReference>
<keyword evidence="8" id="KW-1185">Reference proteome</keyword>
<dbReference type="EMBL" id="PYBJ01000028">
    <property type="protein sequence ID" value="PSM38858.1"/>
    <property type="molecule type" value="Genomic_DNA"/>
</dbReference>
<name>A0A2P8PXY0_9ACTN</name>
<evidence type="ECO:0000256" key="2">
    <source>
        <dbReference type="ARBA" id="ARBA00022980"/>
    </source>
</evidence>
<comment type="similarity">
    <text evidence="1 5">Belongs to the bacterial ribosomal protein bL33 family.</text>
</comment>
<dbReference type="PROSITE" id="PS00582">
    <property type="entry name" value="RIBOSOMAL_L33"/>
    <property type="match status" value="1"/>
</dbReference>
<dbReference type="Proteomes" id="UP000240429">
    <property type="component" value="Unassembled WGS sequence"/>
</dbReference>
<dbReference type="HAMAP" id="MF_00294">
    <property type="entry name" value="Ribosomal_bL33"/>
    <property type="match status" value="1"/>
</dbReference>
<feature type="compositionally biased region" description="Basic and acidic residues" evidence="6">
    <location>
        <begin position="56"/>
        <end position="65"/>
    </location>
</feature>
<evidence type="ECO:0000313" key="8">
    <source>
        <dbReference type="Proteomes" id="UP000240429"/>
    </source>
</evidence>
<dbReference type="NCBIfam" id="NF001860">
    <property type="entry name" value="PRK00595.1"/>
    <property type="match status" value="1"/>
</dbReference>
<dbReference type="GO" id="GO:0003735">
    <property type="term" value="F:structural constituent of ribosome"/>
    <property type="evidence" value="ECO:0007669"/>
    <property type="project" value="InterPro"/>
</dbReference>
<evidence type="ECO:0000256" key="6">
    <source>
        <dbReference type="SAM" id="MobiDB-lite"/>
    </source>
</evidence>
<dbReference type="GO" id="GO:0006412">
    <property type="term" value="P:translation"/>
    <property type="evidence" value="ECO:0007669"/>
    <property type="project" value="UniProtKB-UniRule"/>
</dbReference>
<dbReference type="Gene3D" id="2.20.28.120">
    <property type="entry name" value="Ribosomal protein L33"/>
    <property type="match status" value="1"/>
</dbReference>
<comment type="caution">
    <text evidence="7">The sequence shown here is derived from an EMBL/GenBank/DDBJ whole genome shotgun (WGS) entry which is preliminary data.</text>
</comment>
<protein>
    <recommendedName>
        <fullName evidence="4 5">Large ribosomal subunit protein bL33</fullName>
    </recommendedName>
</protein>
<dbReference type="AlphaFoldDB" id="A0A2P8PXY0"/>
<proteinExistence type="inferred from homology"/>
<dbReference type="PANTHER" id="PTHR43168:SF2">
    <property type="entry name" value="LARGE RIBOSOMAL SUBUNIT PROTEIN BL33C"/>
    <property type="match status" value="1"/>
</dbReference>
<dbReference type="InterPro" id="IPR001705">
    <property type="entry name" value="Ribosomal_bL33"/>
</dbReference>
<dbReference type="InterPro" id="IPR011332">
    <property type="entry name" value="Ribosomal_zn-bd"/>
</dbReference>
<evidence type="ECO:0000256" key="1">
    <source>
        <dbReference type="ARBA" id="ARBA00007596"/>
    </source>
</evidence>
<sequence length="80" mass="9407">MRGRSFNRLLFYALIHVSSVPARSTHVAATDVRPKITLACVECKERNYITKKNRRNNPDRMEMKKHCPRCNSHTAHRETR</sequence>
<feature type="region of interest" description="Disordered" evidence="6">
    <location>
        <begin position="52"/>
        <end position="80"/>
    </location>
</feature>
<dbReference type="GO" id="GO:0005840">
    <property type="term" value="C:ribosome"/>
    <property type="evidence" value="ECO:0007669"/>
    <property type="project" value="UniProtKB-KW"/>
</dbReference>
<dbReference type="Pfam" id="PF00471">
    <property type="entry name" value="Ribosomal_L33"/>
    <property type="match status" value="1"/>
</dbReference>
<dbReference type="SUPFAM" id="SSF57829">
    <property type="entry name" value="Zn-binding ribosomal proteins"/>
    <property type="match status" value="1"/>
</dbReference>
<evidence type="ECO:0000256" key="3">
    <source>
        <dbReference type="ARBA" id="ARBA00023274"/>
    </source>
</evidence>
<keyword evidence="3 5" id="KW-0687">Ribonucleoprotein</keyword>
<gene>
    <name evidence="5 7" type="primary">rpmG</name>
    <name evidence="7" type="ORF">C6Y14_35445</name>
</gene>
<evidence type="ECO:0000256" key="4">
    <source>
        <dbReference type="ARBA" id="ARBA00035176"/>
    </source>
</evidence>
<dbReference type="NCBIfam" id="NF001764">
    <property type="entry name" value="PRK00504.1"/>
    <property type="match status" value="1"/>
</dbReference>
<organism evidence="7 8">
    <name type="scientific">Streptomyces dioscori</name>
    <dbReference type="NCBI Taxonomy" id="2109333"/>
    <lineage>
        <taxon>Bacteria</taxon>
        <taxon>Bacillati</taxon>
        <taxon>Actinomycetota</taxon>
        <taxon>Actinomycetes</taxon>
        <taxon>Kitasatosporales</taxon>
        <taxon>Streptomycetaceae</taxon>
        <taxon>Streptomyces</taxon>
        <taxon>Streptomyces aurantiacus group</taxon>
    </lineage>
</organism>
<dbReference type="InterPro" id="IPR038584">
    <property type="entry name" value="Ribosomal_bL33_sf"/>
</dbReference>
<reference evidence="7 8" key="1">
    <citation type="submission" date="2018-03" db="EMBL/GenBank/DDBJ databases">
        <title>Streptomyces dioscori sp. nov., a novel endophytic actinobacterium isolated from bulbil of Dioscorea bulbifera L.</title>
        <authorList>
            <person name="Zhikuan W."/>
        </authorList>
    </citation>
    <scope>NUCLEOTIDE SEQUENCE [LARGE SCALE GENOMIC DNA]</scope>
    <source>
        <strain evidence="7 8">A217</strain>
    </source>
</reference>
<dbReference type="NCBIfam" id="TIGR01023">
    <property type="entry name" value="rpmG_bact"/>
    <property type="match status" value="1"/>
</dbReference>
<dbReference type="PANTHER" id="PTHR43168">
    <property type="entry name" value="50S RIBOSOMAL PROTEIN L33, CHLOROPLASTIC"/>
    <property type="match status" value="1"/>
</dbReference>
<dbReference type="GO" id="GO:1990904">
    <property type="term" value="C:ribonucleoprotein complex"/>
    <property type="evidence" value="ECO:0007669"/>
    <property type="project" value="UniProtKB-KW"/>
</dbReference>
<keyword evidence="2 5" id="KW-0689">Ribosomal protein</keyword>
<evidence type="ECO:0000256" key="5">
    <source>
        <dbReference type="HAMAP-Rule" id="MF_00294"/>
    </source>
</evidence>
<evidence type="ECO:0000313" key="7">
    <source>
        <dbReference type="EMBL" id="PSM38858.1"/>
    </source>
</evidence>
<accession>A0A2P8PXY0</accession>